<organism evidence="9 10">
    <name type="scientific">Pseudolycoriella hygida</name>
    <dbReference type="NCBI Taxonomy" id="35572"/>
    <lineage>
        <taxon>Eukaryota</taxon>
        <taxon>Metazoa</taxon>
        <taxon>Ecdysozoa</taxon>
        <taxon>Arthropoda</taxon>
        <taxon>Hexapoda</taxon>
        <taxon>Insecta</taxon>
        <taxon>Pterygota</taxon>
        <taxon>Neoptera</taxon>
        <taxon>Endopterygota</taxon>
        <taxon>Diptera</taxon>
        <taxon>Nematocera</taxon>
        <taxon>Sciaroidea</taxon>
        <taxon>Sciaridae</taxon>
        <taxon>Pseudolycoriella</taxon>
    </lineage>
</organism>
<feature type="chain" id="PRO_5040274190" evidence="7">
    <location>
        <begin position="16"/>
        <end position="739"/>
    </location>
</feature>
<evidence type="ECO:0000259" key="8">
    <source>
        <dbReference type="Pfam" id="PF04083"/>
    </source>
</evidence>
<evidence type="ECO:0000313" key="10">
    <source>
        <dbReference type="Proteomes" id="UP001151699"/>
    </source>
</evidence>
<dbReference type="EMBL" id="WJQU01000001">
    <property type="protein sequence ID" value="KAJ6645640.1"/>
    <property type="molecule type" value="Genomic_DNA"/>
</dbReference>
<dbReference type="SUPFAM" id="SSF53474">
    <property type="entry name" value="alpha/beta-Hydrolases"/>
    <property type="match status" value="2"/>
</dbReference>
<feature type="domain" description="Partial AB-hydrolase lipase" evidence="8">
    <location>
        <begin position="530"/>
        <end position="588"/>
    </location>
</feature>
<gene>
    <name evidence="9" type="primary">Lip3_5</name>
    <name evidence="9" type="ORF">Bhyg_00847</name>
</gene>
<evidence type="ECO:0000256" key="7">
    <source>
        <dbReference type="SAM" id="SignalP"/>
    </source>
</evidence>
<reference evidence="9" key="1">
    <citation type="submission" date="2022-07" db="EMBL/GenBank/DDBJ databases">
        <authorList>
            <person name="Trinca V."/>
            <person name="Uliana J.V.C."/>
            <person name="Torres T.T."/>
            <person name="Ward R.J."/>
            <person name="Monesi N."/>
        </authorList>
    </citation>
    <scope>NUCLEOTIDE SEQUENCE</scope>
    <source>
        <strain evidence="9">HSMRA1968</strain>
        <tissue evidence="9">Whole embryos</tissue>
    </source>
</reference>
<dbReference type="Gene3D" id="3.40.50.1820">
    <property type="entry name" value="alpha/beta hydrolase"/>
    <property type="match status" value="2"/>
</dbReference>
<keyword evidence="5" id="KW-0443">Lipid metabolism</keyword>
<dbReference type="AlphaFoldDB" id="A0A9Q0S6Y9"/>
<dbReference type="PANTHER" id="PTHR11005">
    <property type="entry name" value="LYSOSOMAL ACID LIPASE-RELATED"/>
    <property type="match status" value="1"/>
</dbReference>
<dbReference type="FunFam" id="3.40.50.1820:FF:000057">
    <property type="entry name" value="Lipase"/>
    <property type="match status" value="1"/>
</dbReference>
<feature type="non-terminal residue" evidence="9">
    <location>
        <position position="1"/>
    </location>
</feature>
<dbReference type="GO" id="GO:0016787">
    <property type="term" value="F:hydrolase activity"/>
    <property type="evidence" value="ECO:0007669"/>
    <property type="project" value="UniProtKB-KW"/>
</dbReference>
<evidence type="ECO:0000313" key="9">
    <source>
        <dbReference type="EMBL" id="KAJ6645640.1"/>
    </source>
</evidence>
<keyword evidence="4" id="KW-0442">Lipid degradation</keyword>
<dbReference type="FunFam" id="3.40.50.1820:FF:000021">
    <property type="entry name" value="Lipase"/>
    <property type="match status" value="1"/>
</dbReference>
<evidence type="ECO:0000256" key="1">
    <source>
        <dbReference type="ARBA" id="ARBA00010701"/>
    </source>
</evidence>
<dbReference type="InterPro" id="IPR029058">
    <property type="entry name" value="AB_hydrolase_fold"/>
</dbReference>
<comment type="similarity">
    <text evidence="1">Belongs to the AB hydrolase superfamily. Lipase family.</text>
</comment>
<dbReference type="InterPro" id="IPR006693">
    <property type="entry name" value="AB_hydrolase_lipase"/>
</dbReference>
<keyword evidence="10" id="KW-1185">Reference proteome</keyword>
<keyword evidence="2 7" id="KW-0732">Signal</keyword>
<evidence type="ECO:0000256" key="4">
    <source>
        <dbReference type="ARBA" id="ARBA00022963"/>
    </source>
</evidence>
<evidence type="ECO:0000256" key="2">
    <source>
        <dbReference type="ARBA" id="ARBA00022729"/>
    </source>
</evidence>
<evidence type="ECO:0000256" key="5">
    <source>
        <dbReference type="ARBA" id="ARBA00023098"/>
    </source>
</evidence>
<evidence type="ECO:0000256" key="6">
    <source>
        <dbReference type="ARBA" id="ARBA00023180"/>
    </source>
</evidence>
<sequence length="739" mass="83812">MNFLLLLLTVGFSLAAPRDNRNNVVEDFATKNYPEVITDIDTMDVSNLSIKELLVEASHHPGLEFMNDSEAAAEMGINLMNIHRDLIIDAFSSTCQLAERRGYDCEIHRIKTSDEYILEIHRIRGDPVSPPRGKRAVFLEHGLLDSSATWVLMGVGKGLGYILSDLGYDVWMANARGNRYSRKHTKYNPDGGRADRRHFFDFSWHEIGIIDLPATIDYITQVTGERRMHYVGHSQGTTSFFIMCSERREYNERIISAHMLAPVAFMSRLFSPYGQIGSFFQNILFFEFNLLGIYEYLPRSEFVALVGQIVCKDGSWLQLICSNGLFLVGGFNSKQLNKTMLPVISGHAPAGAAVKQIIHYAQGIRSGLFRQFDFGFISNYFKYGSLSPPQYNLTNIVAPTTFYYSTNDWLSDPRDVRELHDKMTGGRPTLIKVADPGFNHLDYIWGIDVKALVYDKVVQIMKEHETNKSVITDIDMMDVSNLSIEELLVEASHHPGLEFMNDSKAAAEMGIDLMKIDSDLIIDAVSSTCQLVKRRGYDCEIHRIKTSDGYILEIHRIRGGPVSPPNEGKRVVFLEHGLTDSSATWVLMGVGKGLGYILSDLGYDVWMANARGNRYSRKHTKYNPDGGRADRRHFFNFTWHEIGIIDLPATIDYITQVTGEKRMHYVGHSQGTTSFFIMCSERREYNERIISAHMFAPVAFMSRLFSPFLRIASCFQNILYDLGLDGTSDDCKWCLTNNK</sequence>
<dbReference type="Proteomes" id="UP001151699">
    <property type="component" value="Chromosome A"/>
</dbReference>
<accession>A0A9Q0S6Y9</accession>
<feature type="signal peptide" evidence="7">
    <location>
        <begin position="1"/>
        <end position="15"/>
    </location>
</feature>
<comment type="caution">
    <text evidence="9">The sequence shown here is derived from an EMBL/GenBank/DDBJ whole genome shotgun (WGS) entry which is preliminary data.</text>
</comment>
<proteinExistence type="inferred from homology"/>
<evidence type="ECO:0000256" key="3">
    <source>
        <dbReference type="ARBA" id="ARBA00022801"/>
    </source>
</evidence>
<keyword evidence="3" id="KW-0378">Hydrolase</keyword>
<keyword evidence="6" id="KW-0325">Glycoprotein</keyword>
<feature type="domain" description="Partial AB-hydrolase lipase" evidence="8">
    <location>
        <begin position="96"/>
        <end position="153"/>
    </location>
</feature>
<protein>
    <submittedName>
        <fullName evidence="9">Lipase 3</fullName>
    </submittedName>
</protein>
<dbReference type="Pfam" id="PF04083">
    <property type="entry name" value="Abhydro_lipase"/>
    <property type="match status" value="2"/>
</dbReference>
<name>A0A9Q0S6Y9_9DIPT</name>
<dbReference type="OrthoDB" id="9974421at2759"/>
<dbReference type="GO" id="GO:0016042">
    <property type="term" value="P:lipid catabolic process"/>
    <property type="evidence" value="ECO:0007669"/>
    <property type="project" value="UniProtKB-KW"/>
</dbReference>